<evidence type="ECO:0000313" key="8">
    <source>
        <dbReference type="Proteomes" id="UP001620626"/>
    </source>
</evidence>
<protein>
    <submittedName>
        <fullName evidence="5">Uncharacterized protein</fullName>
    </submittedName>
</protein>
<evidence type="ECO:0000313" key="1">
    <source>
        <dbReference type="EMBL" id="KAL3073493.1"/>
    </source>
</evidence>
<dbReference type="Proteomes" id="UP001620626">
    <property type="component" value="Unassembled WGS sequence"/>
</dbReference>
<keyword evidence="8" id="KW-1185">Reference proteome</keyword>
<evidence type="ECO:0000313" key="2">
    <source>
        <dbReference type="EMBL" id="KAL3096905.1"/>
    </source>
</evidence>
<reference evidence="5 8" key="1">
    <citation type="submission" date="2024-10" db="EMBL/GenBank/DDBJ databases">
        <authorList>
            <person name="Kim D."/>
        </authorList>
    </citation>
    <scope>NUCLEOTIDE SEQUENCE [LARGE SCALE GENOMIC DNA]</scope>
    <source>
        <strain evidence="5">BH-2024</strain>
    </source>
</reference>
<evidence type="ECO:0000313" key="7">
    <source>
        <dbReference type="EMBL" id="KAL3124244.1"/>
    </source>
</evidence>
<dbReference type="EMBL" id="JBICBT010001317">
    <property type="protein sequence ID" value="KAL3073493.1"/>
    <property type="molecule type" value="Genomic_DNA"/>
</dbReference>
<evidence type="ECO:0000313" key="6">
    <source>
        <dbReference type="EMBL" id="KAL3124242.1"/>
    </source>
</evidence>
<name>A0ABD2M1J2_9BILA</name>
<evidence type="ECO:0000313" key="5">
    <source>
        <dbReference type="EMBL" id="KAL3121372.1"/>
    </source>
</evidence>
<comment type="caution">
    <text evidence="5">The sequence shown here is derived from an EMBL/GenBank/DDBJ whole genome shotgun (WGS) entry which is preliminary data.</text>
</comment>
<dbReference type="EMBL" id="JBICBT010000077">
    <property type="protein sequence ID" value="KAL3124244.1"/>
    <property type="molecule type" value="Genomic_DNA"/>
</dbReference>
<evidence type="ECO:0000313" key="4">
    <source>
        <dbReference type="EMBL" id="KAL3110521.1"/>
    </source>
</evidence>
<sequence length="295" mass="32762">MLYHIYHQEVVPTKAGPTLSIHHNLAKQSVNPYGVRADLYKNTQQDTSAVRILHMLDRNLQLARRQWLCTRAYVSTRASCACLLLSLGSQFSAINHRSNINSPNLRYNSKADVYYFDSCQMLEKLRPPKAAPQQQPSPFNALRVLSPEAGTGTAGHLHLLIPRRGPALASHLHLLSPEAGTGTAGHLHLLRPEAGTGSEAASPIATQQPTIWLSLVQHRAVYQLRVSERPIHCSHQVLRYAQFIGSSDNDKQVSLTNPYKGIWTKPTALDTPTHRPPRTGLTVCKRQTGHLVVPR</sequence>
<evidence type="ECO:0000313" key="3">
    <source>
        <dbReference type="EMBL" id="KAL3096909.1"/>
    </source>
</evidence>
<dbReference type="AlphaFoldDB" id="A0ABD2M1J2"/>
<accession>A0ABD2M1J2</accession>
<dbReference type="EMBL" id="JBICBT010000539">
    <property type="protein sequence ID" value="KAL3110521.1"/>
    <property type="molecule type" value="Genomic_DNA"/>
</dbReference>
<dbReference type="EMBL" id="JBICBT010000077">
    <property type="protein sequence ID" value="KAL3124242.1"/>
    <property type="molecule type" value="Genomic_DNA"/>
</dbReference>
<dbReference type="EMBL" id="JBICBT010000847">
    <property type="protein sequence ID" value="KAL3096909.1"/>
    <property type="molecule type" value="Genomic_DNA"/>
</dbReference>
<dbReference type="EMBL" id="JBICBT010000191">
    <property type="protein sequence ID" value="KAL3121372.1"/>
    <property type="molecule type" value="Genomic_DNA"/>
</dbReference>
<gene>
    <name evidence="6" type="ORF">niasHT_006630</name>
    <name evidence="7" type="ORF">niasHT_006632</name>
    <name evidence="5" type="ORF">niasHT_008354</name>
    <name evidence="4" type="ORF">niasHT_019382</name>
    <name evidence="2" type="ORF">niasHT_028961</name>
    <name evidence="3" type="ORF">niasHT_028965</name>
    <name evidence="1" type="ORF">niasHT_038631</name>
</gene>
<dbReference type="EMBL" id="JBICBT010000847">
    <property type="protein sequence ID" value="KAL3096905.1"/>
    <property type="molecule type" value="Genomic_DNA"/>
</dbReference>
<proteinExistence type="predicted"/>
<organism evidence="5 8">
    <name type="scientific">Heterodera trifolii</name>
    <dbReference type="NCBI Taxonomy" id="157864"/>
    <lineage>
        <taxon>Eukaryota</taxon>
        <taxon>Metazoa</taxon>
        <taxon>Ecdysozoa</taxon>
        <taxon>Nematoda</taxon>
        <taxon>Chromadorea</taxon>
        <taxon>Rhabditida</taxon>
        <taxon>Tylenchina</taxon>
        <taxon>Tylenchomorpha</taxon>
        <taxon>Tylenchoidea</taxon>
        <taxon>Heteroderidae</taxon>
        <taxon>Heteroderinae</taxon>
        <taxon>Heterodera</taxon>
    </lineage>
</organism>